<dbReference type="RefSeq" id="WP_002959927.1">
    <property type="nucleotide sequence ID" value="NZ_CP029490.1"/>
</dbReference>
<accession>A0ABN5LKF0</accession>
<gene>
    <name evidence="2" type="ORF">DK182_07545</name>
</gene>
<dbReference type="EMBL" id="CP029490">
    <property type="protein sequence ID" value="AWN21206.1"/>
    <property type="molecule type" value="Genomic_DNA"/>
</dbReference>
<feature type="domain" description="Acyl-CoA dehydrogenase/oxidase N-terminal" evidence="1">
    <location>
        <begin position="13"/>
        <end position="105"/>
    </location>
</feature>
<organism evidence="2 3">
    <name type="scientific">Streptococcus sobrinus</name>
    <dbReference type="NCBI Taxonomy" id="1310"/>
    <lineage>
        <taxon>Bacteria</taxon>
        <taxon>Bacillati</taxon>
        <taxon>Bacillota</taxon>
        <taxon>Bacilli</taxon>
        <taxon>Lactobacillales</taxon>
        <taxon>Streptococcaceae</taxon>
        <taxon>Streptococcus</taxon>
    </lineage>
</organism>
<dbReference type="InterPro" id="IPR046373">
    <property type="entry name" value="Acyl-CoA_Oxase/DH_mid-dom_sf"/>
</dbReference>
<dbReference type="Proteomes" id="UP000245369">
    <property type="component" value="Chromosome"/>
</dbReference>
<dbReference type="GeneID" id="93924358"/>
<dbReference type="PANTHER" id="PTHR43884:SF12">
    <property type="entry name" value="ISOVALERYL-COA DEHYDROGENASE, MITOCHONDRIAL-RELATED"/>
    <property type="match status" value="1"/>
</dbReference>
<proteinExistence type="predicted"/>
<reference evidence="2 3" key="1">
    <citation type="submission" date="2018-05" db="EMBL/GenBank/DDBJ databases">
        <title>Complete genome sequences of Streptococcus sobrinus.</title>
        <authorList>
            <person name="Sales M."/>
            <person name="Jensen P.A."/>
        </authorList>
    </citation>
    <scope>NUCLEOTIDE SEQUENCE [LARGE SCALE GENOMIC DNA]</scope>
    <source>
        <strain evidence="2 3">SL1</strain>
    </source>
</reference>
<dbReference type="Gene3D" id="2.40.110.10">
    <property type="entry name" value="Butyryl-CoA Dehydrogenase, subunit A, domain 2"/>
    <property type="match status" value="1"/>
</dbReference>
<evidence type="ECO:0000313" key="3">
    <source>
        <dbReference type="Proteomes" id="UP000245369"/>
    </source>
</evidence>
<dbReference type="InterPro" id="IPR037069">
    <property type="entry name" value="AcylCoA_DH/ox_N_sf"/>
</dbReference>
<dbReference type="SUPFAM" id="SSF56645">
    <property type="entry name" value="Acyl-CoA dehydrogenase NM domain-like"/>
    <property type="match status" value="1"/>
</dbReference>
<evidence type="ECO:0000259" key="1">
    <source>
        <dbReference type="Pfam" id="PF02771"/>
    </source>
</evidence>
<dbReference type="PANTHER" id="PTHR43884">
    <property type="entry name" value="ACYL-COA DEHYDROGENASE"/>
    <property type="match status" value="1"/>
</dbReference>
<evidence type="ECO:0000313" key="2">
    <source>
        <dbReference type="EMBL" id="AWN21206.1"/>
    </source>
</evidence>
<protein>
    <submittedName>
        <fullName evidence="2">Acyl-CoA dehydrogenase</fullName>
    </submittedName>
</protein>
<dbReference type="Pfam" id="PF02771">
    <property type="entry name" value="Acyl-CoA_dh_N"/>
    <property type="match status" value="1"/>
</dbReference>
<name>A0ABN5LKF0_9STRE</name>
<keyword evidence="3" id="KW-1185">Reference proteome</keyword>
<dbReference type="Gene3D" id="1.10.540.10">
    <property type="entry name" value="Acyl-CoA dehydrogenase/oxidase, N-terminal domain"/>
    <property type="match status" value="1"/>
</dbReference>
<dbReference type="InterPro" id="IPR013786">
    <property type="entry name" value="AcylCoA_DH/ox_N"/>
</dbReference>
<sequence length="353" mass="39229">MTYFSKEFTSWLDEHADEIDQNSGDLADSLLEKIAAEGAFKVGVPKEFGGLGGSRQDVIDVLTELSYYSLTASFVGWGQRTFIENILASDNPYPRETWLDDLLTGRLSAGTGLSNCVKYLSAIEELNVTIVEEDGQHYLKGRLPWVTNLRSDNYLVVFAAAYADPAKKPVILAVPKSAGIKRSADLEFISLQGANTAALTFDRIPLDENWILSDDAQAFVAETRPVFLGYQFGLAFGLAQRSLDEVKHSLASSRFVLEDEYHETLESLETIKKKLYEGLENPQYFIENTRELFQLRIDIVDVVAASLLLELQASGGRGYLKHSTSSFARRWNEGAFLPIVSPSAVQLRHILSA</sequence>
<dbReference type="InterPro" id="IPR009100">
    <property type="entry name" value="AcylCoA_DH/oxidase_NM_dom_sf"/>
</dbReference>